<dbReference type="Gene3D" id="3.40.630.30">
    <property type="match status" value="1"/>
</dbReference>
<evidence type="ECO:0000313" key="3">
    <source>
        <dbReference type="Proteomes" id="UP000257030"/>
    </source>
</evidence>
<dbReference type="InterPro" id="IPR000182">
    <property type="entry name" value="GNAT_dom"/>
</dbReference>
<dbReference type="InterPro" id="IPR016181">
    <property type="entry name" value="Acyl_CoA_acyltransferase"/>
</dbReference>
<proteinExistence type="predicted"/>
<name>A0A3D9DL97_9FLAO</name>
<feature type="domain" description="N-acetyltransferase" evidence="1">
    <location>
        <begin position="3"/>
        <end position="144"/>
    </location>
</feature>
<dbReference type="SUPFAM" id="SSF55729">
    <property type="entry name" value="Acyl-CoA N-acyltransferases (Nat)"/>
    <property type="match status" value="1"/>
</dbReference>
<organism evidence="2 3">
    <name type="scientific">Chryseobacterium elymi</name>
    <dbReference type="NCBI Taxonomy" id="395936"/>
    <lineage>
        <taxon>Bacteria</taxon>
        <taxon>Pseudomonadati</taxon>
        <taxon>Bacteroidota</taxon>
        <taxon>Flavobacteriia</taxon>
        <taxon>Flavobacteriales</taxon>
        <taxon>Weeksellaceae</taxon>
        <taxon>Chryseobacterium group</taxon>
        <taxon>Chryseobacterium</taxon>
    </lineage>
</organism>
<dbReference type="GO" id="GO:0016747">
    <property type="term" value="F:acyltransferase activity, transferring groups other than amino-acyl groups"/>
    <property type="evidence" value="ECO:0007669"/>
    <property type="project" value="InterPro"/>
</dbReference>
<dbReference type="CDD" id="cd04301">
    <property type="entry name" value="NAT_SF"/>
    <property type="match status" value="1"/>
</dbReference>
<protein>
    <submittedName>
        <fullName evidence="2">GNAT family N-acetyltransferase</fullName>
    </submittedName>
</protein>
<dbReference type="Proteomes" id="UP000257030">
    <property type="component" value="Unassembled WGS sequence"/>
</dbReference>
<comment type="caution">
    <text evidence="2">The sequence shown here is derived from an EMBL/GenBank/DDBJ whole genome shotgun (WGS) entry which is preliminary data.</text>
</comment>
<dbReference type="PROSITE" id="PS51186">
    <property type="entry name" value="GNAT"/>
    <property type="match status" value="1"/>
</dbReference>
<dbReference type="RefSeq" id="WP_116011791.1">
    <property type="nucleotide sequence ID" value="NZ_QNUH01000006.1"/>
</dbReference>
<dbReference type="AlphaFoldDB" id="A0A3D9DL97"/>
<keyword evidence="3" id="KW-1185">Reference proteome</keyword>
<gene>
    <name evidence="2" type="ORF">DRF60_09140</name>
</gene>
<dbReference type="EMBL" id="QNUH01000006">
    <property type="protein sequence ID" value="REC78601.1"/>
    <property type="molecule type" value="Genomic_DNA"/>
</dbReference>
<keyword evidence="2" id="KW-0808">Transferase</keyword>
<dbReference type="Pfam" id="PF00583">
    <property type="entry name" value="Acetyltransf_1"/>
    <property type="match status" value="1"/>
</dbReference>
<sequence>MKTAIREAIPEDIPQIQIVRNSVNENTLSDPSLVTDADCEEFLFQRGKGWVGEIESRIVGFSIVDLKENNIWALFMHPDFENFGIGKKLHDIMLDWYFKQTQEDVWLGTAPGTRAETFYRKSGWQETGTHGKDEIKFEMTYTNWKNRKQ</sequence>
<accession>A0A3D9DL97</accession>
<evidence type="ECO:0000259" key="1">
    <source>
        <dbReference type="PROSITE" id="PS51186"/>
    </source>
</evidence>
<evidence type="ECO:0000313" key="2">
    <source>
        <dbReference type="EMBL" id="REC78601.1"/>
    </source>
</evidence>
<dbReference type="OrthoDB" id="7356080at2"/>
<reference evidence="2 3" key="1">
    <citation type="journal article" date="2010" name="Syst. Appl. Microbiol.">
        <title>Four new species of Chryseobacterium from the rhizosphere of coastal sand dune plants, Chryseobacterium elymi sp. nov., Chryseobacterium hagamense sp. nov., Chryseobacterium lathyri sp. nov. and Chryseobacterium rhizosphaerae sp. nov.</title>
        <authorList>
            <person name="Cho S.H."/>
            <person name="Lee K.S."/>
            <person name="Shin D.S."/>
            <person name="Han J.H."/>
            <person name="Park K.S."/>
            <person name="Lee C.H."/>
            <person name="Park K.H."/>
            <person name="Kim S.B."/>
        </authorList>
    </citation>
    <scope>NUCLEOTIDE SEQUENCE [LARGE SCALE GENOMIC DNA]</scope>
    <source>
        <strain evidence="2 3">KCTC 22547</strain>
    </source>
</reference>